<protein>
    <submittedName>
        <fullName evidence="3">Uncharacterized protein</fullName>
    </submittedName>
</protein>
<dbReference type="Proteomes" id="UP001396334">
    <property type="component" value="Unassembled WGS sequence"/>
</dbReference>
<feature type="transmembrane region" description="Helical" evidence="2">
    <location>
        <begin position="154"/>
        <end position="173"/>
    </location>
</feature>
<evidence type="ECO:0000256" key="1">
    <source>
        <dbReference type="SAM" id="MobiDB-lite"/>
    </source>
</evidence>
<feature type="transmembrane region" description="Helical" evidence="2">
    <location>
        <begin position="118"/>
        <end position="142"/>
    </location>
</feature>
<dbReference type="EMBL" id="JBBPBN010000011">
    <property type="protein sequence ID" value="KAK9029249.1"/>
    <property type="molecule type" value="Genomic_DNA"/>
</dbReference>
<dbReference type="PANTHER" id="PTHR34741">
    <property type="entry name" value="IMAP FAMILY MEMBER 1, PUTATIVE-RELATED"/>
    <property type="match status" value="1"/>
</dbReference>
<evidence type="ECO:0000256" key="2">
    <source>
        <dbReference type="SAM" id="Phobius"/>
    </source>
</evidence>
<dbReference type="PANTHER" id="PTHR34741:SF1">
    <property type="entry name" value="PGG DOMAIN-CONTAINING PROTEIN"/>
    <property type="match status" value="1"/>
</dbReference>
<keyword evidence="2" id="KW-0472">Membrane</keyword>
<feature type="transmembrane region" description="Helical" evidence="2">
    <location>
        <begin position="179"/>
        <end position="196"/>
    </location>
</feature>
<comment type="caution">
    <text evidence="3">The sequence shown here is derived from an EMBL/GenBank/DDBJ whole genome shotgun (WGS) entry which is preliminary data.</text>
</comment>
<proteinExistence type="predicted"/>
<evidence type="ECO:0000313" key="4">
    <source>
        <dbReference type="Proteomes" id="UP001396334"/>
    </source>
</evidence>
<organism evidence="3 4">
    <name type="scientific">Hibiscus sabdariffa</name>
    <name type="common">roselle</name>
    <dbReference type="NCBI Taxonomy" id="183260"/>
    <lineage>
        <taxon>Eukaryota</taxon>
        <taxon>Viridiplantae</taxon>
        <taxon>Streptophyta</taxon>
        <taxon>Embryophyta</taxon>
        <taxon>Tracheophyta</taxon>
        <taxon>Spermatophyta</taxon>
        <taxon>Magnoliopsida</taxon>
        <taxon>eudicotyledons</taxon>
        <taxon>Gunneridae</taxon>
        <taxon>Pentapetalae</taxon>
        <taxon>rosids</taxon>
        <taxon>malvids</taxon>
        <taxon>Malvales</taxon>
        <taxon>Malvaceae</taxon>
        <taxon>Malvoideae</taxon>
        <taxon>Hibiscus</taxon>
    </lineage>
</organism>
<accession>A0ABR2SVS9</accession>
<reference evidence="3 4" key="1">
    <citation type="journal article" date="2024" name="G3 (Bethesda)">
        <title>Genome assembly of Hibiscus sabdariffa L. provides insights into metabolisms of medicinal natural products.</title>
        <authorList>
            <person name="Kim T."/>
        </authorList>
    </citation>
    <scope>NUCLEOTIDE SEQUENCE [LARGE SCALE GENOMIC DNA]</scope>
    <source>
        <strain evidence="3">TK-2024</strain>
        <tissue evidence="3">Old leaves</tissue>
    </source>
</reference>
<gene>
    <name evidence="3" type="ORF">V6N11_026370</name>
</gene>
<sequence>MDLSRKLRTFLASVAAFFIRVYHGLHQQRSQQEEPRPATTGIDIEHQPVWLPSPPSPSPLNDHESRPPGFPSRLEPLPAVPNPQQWQNSIIAFCFSYALGVSLQYASPDQSNHHQLPFPLVLLSFLVLLTFIFILVALFIHPKSTVISQALQKVALLLSAAALCQTLSIPFSFELKCAIWAMFSLSLLLAVIFTYLNTNKA</sequence>
<keyword evidence="4" id="KW-1185">Reference proteome</keyword>
<feature type="transmembrane region" description="Helical" evidence="2">
    <location>
        <begin position="90"/>
        <end position="106"/>
    </location>
</feature>
<feature type="region of interest" description="Disordered" evidence="1">
    <location>
        <begin position="53"/>
        <end position="74"/>
    </location>
</feature>
<keyword evidence="2" id="KW-1133">Transmembrane helix</keyword>
<name>A0ABR2SVS9_9ROSI</name>
<evidence type="ECO:0000313" key="3">
    <source>
        <dbReference type="EMBL" id="KAK9029249.1"/>
    </source>
</evidence>
<keyword evidence="2" id="KW-0812">Transmembrane</keyword>